<evidence type="ECO:0000313" key="4">
    <source>
        <dbReference type="EMBL" id="QJE95567.1"/>
    </source>
</evidence>
<dbReference type="Proteomes" id="UP000501812">
    <property type="component" value="Chromosome"/>
</dbReference>
<evidence type="ECO:0000256" key="2">
    <source>
        <dbReference type="SAM" id="MobiDB-lite"/>
    </source>
</evidence>
<protein>
    <recommendedName>
        <fullName evidence="6">DUF4124 domain-containing protein</fullName>
    </recommendedName>
</protein>
<evidence type="ECO:0008006" key="6">
    <source>
        <dbReference type="Google" id="ProtNLM"/>
    </source>
</evidence>
<feature type="chain" id="PRO_5032442144" description="DUF4124 domain-containing protein" evidence="3">
    <location>
        <begin position="23"/>
        <end position="191"/>
    </location>
</feature>
<evidence type="ECO:0000256" key="1">
    <source>
        <dbReference type="SAM" id="Coils"/>
    </source>
</evidence>
<organism evidence="4 5">
    <name type="scientific">Luteolibacter luteus</name>
    <dbReference type="NCBI Taxonomy" id="2728835"/>
    <lineage>
        <taxon>Bacteria</taxon>
        <taxon>Pseudomonadati</taxon>
        <taxon>Verrucomicrobiota</taxon>
        <taxon>Verrucomicrobiia</taxon>
        <taxon>Verrucomicrobiales</taxon>
        <taxon>Verrucomicrobiaceae</taxon>
        <taxon>Luteolibacter</taxon>
    </lineage>
</organism>
<keyword evidence="3" id="KW-0732">Signal</keyword>
<feature type="region of interest" description="Disordered" evidence="2">
    <location>
        <begin position="172"/>
        <end position="191"/>
    </location>
</feature>
<proteinExistence type="predicted"/>
<sequence>MKSSLIPIACGTALALMTGAAATHWCAVRDMVVLAKQMPSGPRFESMPGYAAPVPAPLPDDRVAREAKDLLAEARGAKNSAASRVAKQPFYMGDVARSEPEPAPRPAARPAASSSNDPTEARIEKLLTALEGAVEQNQELRDRLADTNRDVMELRFQVDSYHGQFRPLKVEEDPIYLDDSSGGVLPPLEAP</sequence>
<reference evidence="4 5" key="1">
    <citation type="submission" date="2020-04" db="EMBL/GenBank/DDBJ databases">
        <title>Luteolibacter sp. G-1-1-1 isolated from soil.</title>
        <authorList>
            <person name="Dahal R.H."/>
        </authorList>
    </citation>
    <scope>NUCLEOTIDE SEQUENCE [LARGE SCALE GENOMIC DNA]</scope>
    <source>
        <strain evidence="4 5">G-1-1-1</strain>
    </source>
</reference>
<keyword evidence="5" id="KW-1185">Reference proteome</keyword>
<feature type="coiled-coil region" evidence="1">
    <location>
        <begin position="123"/>
        <end position="157"/>
    </location>
</feature>
<dbReference type="RefSeq" id="WP_169453881.1">
    <property type="nucleotide sequence ID" value="NZ_CP051774.1"/>
</dbReference>
<dbReference type="AlphaFoldDB" id="A0A858RFE3"/>
<feature type="signal peptide" evidence="3">
    <location>
        <begin position="1"/>
        <end position="22"/>
    </location>
</feature>
<dbReference type="KEGG" id="luo:HHL09_07130"/>
<feature type="region of interest" description="Disordered" evidence="2">
    <location>
        <begin position="91"/>
        <end position="120"/>
    </location>
</feature>
<name>A0A858RFE3_9BACT</name>
<evidence type="ECO:0000256" key="3">
    <source>
        <dbReference type="SAM" id="SignalP"/>
    </source>
</evidence>
<gene>
    <name evidence="4" type="ORF">HHL09_07130</name>
</gene>
<dbReference type="EMBL" id="CP051774">
    <property type="protein sequence ID" value="QJE95567.1"/>
    <property type="molecule type" value="Genomic_DNA"/>
</dbReference>
<keyword evidence="1" id="KW-0175">Coiled coil</keyword>
<evidence type="ECO:0000313" key="5">
    <source>
        <dbReference type="Proteomes" id="UP000501812"/>
    </source>
</evidence>
<accession>A0A858RFE3</accession>